<accession>A0A9P7PZI7</accession>
<organism evidence="2 3">
    <name type="scientific">Claviceps humidiphila</name>
    <dbReference type="NCBI Taxonomy" id="1294629"/>
    <lineage>
        <taxon>Eukaryota</taxon>
        <taxon>Fungi</taxon>
        <taxon>Dikarya</taxon>
        <taxon>Ascomycota</taxon>
        <taxon>Pezizomycotina</taxon>
        <taxon>Sordariomycetes</taxon>
        <taxon>Hypocreomycetidae</taxon>
        <taxon>Hypocreales</taxon>
        <taxon>Clavicipitaceae</taxon>
        <taxon>Claviceps</taxon>
    </lineage>
</organism>
<reference evidence="2 3" key="1">
    <citation type="journal article" date="2020" name="bioRxiv">
        <title>Whole genome comparisons of ergot fungi reveals the divergence and evolution of species within the genus Claviceps are the result of varying mechanisms driving genome evolution and host range expansion.</title>
        <authorList>
            <person name="Wyka S.A."/>
            <person name="Mondo S.J."/>
            <person name="Liu M."/>
            <person name="Dettman J."/>
            <person name="Nalam V."/>
            <person name="Broders K.D."/>
        </authorList>
    </citation>
    <scope>NUCLEOTIDE SEQUENCE [LARGE SCALE GENOMIC DNA]</scope>
    <source>
        <strain evidence="2 3">LM576</strain>
    </source>
</reference>
<gene>
    <name evidence="2" type="ORF">E4U13_003688</name>
</gene>
<sequence length="93" mass="9934">MTLAPLRAPKRYSAAIPIPTCSMAERHGDGPLDQVPERFMTATLIPIAVTDGIALTAKTESSAVRESCPMDIHSAGESQAPVHRGQTNHGDQR</sequence>
<evidence type="ECO:0000313" key="3">
    <source>
        <dbReference type="Proteomes" id="UP000732380"/>
    </source>
</evidence>
<dbReference type="AlphaFoldDB" id="A0A9P7PZI7"/>
<protein>
    <submittedName>
        <fullName evidence="2">Uncharacterized protein</fullName>
    </submittedName>
</protein>
<feature type="region of interest" description="Disordered" evidence="1">
    <location>
        <begin position="59"/>
        <end position="93"/>
    </location>
</feature>
<comment type="caution">
    <text evidence="2">The sequence shown here is derived from an EMBL/GenBank/DDBJ whole genome shotgun (WGS) entry which is preliminary data.</text>
</comment>
<keyword evidence="3" id="KW-1185">Reference proteome</keyword>
<dbReference type="EMBL" id="SRQM01000288">
    <property type="protein sequence ID" value="KAG6113644.1"/>
    <property type="molecule type" value="Genomic_DNA"/>
</dbReference>
<evidence type="ECO:0000256" key="1">
    <source>
        <dbReference type="SAM" id="MobiDB-lite"/>
    </source>
</evidence>
<name>A0A9P7PZI7_9HYPO</name>
<evidence type="ECO:0000313" key="2">
    <source>
        <dbReference type="EMBL" id="KAG6113644.1"/>
    </source>
</evidence>
<dbReference type="Proteomes" id="UP000732380">
    <property type="component" value="Unassembled WGS sequence"/>
</dbReference>
<proteinExistence type="predicted"/>